<dbReference type="PANTHER" id="PTHR13847">
    <property type="entry name" value="SARCOSINE DEHYDROGENASE-RELATED"/>
    <property type="match status" value="1"/>
</dbReference>
<protein>
    <submittedName>
        <fullName evidence="6">Glycine/D-amino acid oxidase-like deaminating enzyme</fullName>
    </submittedName>
</protein>
<dbReference type="Proteomes" id="UP001232973">
    <property type="component" value="Unassembled WGS sequence"/>
</dbReference>
<dbReference type="EMBL" id="JAUSTP010000083">
    <property type="protein sequence ID" value="MDQ0191656.1"/>
    <property type="molecule type" value="Genomic_DNA"/>
</dbReference>
<organism evidence="6 7">
    <name type="scientific">Alicyclobacillus cycloheptanicus</name>
    <dbReference type="NCBI Taxonomy" id="1457"/>
    <lineage>
        <taxon>Bacteria</taxon>
        <taxon>Bacillati</taxon>
        <taxon>Bacillota</taxon>
        <taxon>Bacilli</taxon>
        <taxon>Bacillales</taxon>
        <taxon>Alicyclobacillaceae</taxon>
        <taxon>Alicyclobacillus</taxon>
    </lineage>
</organism>
<keyword evidence="7" id="KW-1185">Reference proteome</keyword>
<dbReference type="Gene3D" id="3.30.9.10">
    <property type="entry name" value="D-Amino Acid Oxidase, subunit A, domain 2"/>
    <property type="match status" value="1"/>
</dbReference>
<sequence length="136" mass="14459">MKVVVLGAGIVGASAAYHLALKGAEVVIVDKKHEGQATAAGAGIVCPWLSRVDDPAWYDMSKASACYYPTLVSQLEADGETDLGYAVVGGLGISKDVEELKEIEKRVMERKKQTPEVGDITYLAPGEPQKLFPPLA</sequence>
<keyword evidence="3" id="KW-0285">Flavoprotein</keyword>
<accession>A0ABT9XPL2</accession>
<keyword evidence="4" id="KW-0560">Oxidoreductase</keyword>
<dbReference type="PANTHER" id="PTHR13847:SF286">
    <property type="entry name" value="D-AMINO ACID DEHYDROGENASE"/>
    <property type="match status" value="1"/>
</dbReference>
<evidence type="ECO:0000259" key="5">
    <source>
        <dbReference type="Pfam" id="PF01266"/>
    </source>
</evidence>
<gene>
    <name evidence="6" type="ORF">J2S03_003532</name>
</gene>
<name>A0ABT9XPL2_9BACL</name>
<comment type="similarity">
    <text evidence="2">Belongs to the DadA oxidoreductase family.</text>
</comment>
<evidence type="ECO:0000256" key="3">
    <source>
        <dbReference type="ARBA" id="ARBA00022630"/>
    </source>
</evidence>
<evidence type="ECO:0000256" key="1">
    <source>
        <dbReference type="ARBA" id="ARBA00001974"/>
    </source>
</evidence>
<proteinExistence type="inferred from homology"/>
<evidence type="ECO:0000313" key="7">
    <source>
        <dbReference type="Proteomes" id="UP001232973"/>
    </source>
</evidence>
<evidence type="ECO:0000256" key="4">
    <source>
        <dbReference type="ARBA" id="ARBA00023002"/>
    </source>
</evidence>
<comment type="caution">
    <text evidence="6">The sequence shown here is derived from an EMBL/GenBank/DDBJ whole genome shotgun (WGS) entry which is preliminary data.</text>
</comment>
<evidence type="ECO:0000313" key="6">
    <source>
        <dbReference type="EMBL" id="MDQ0191656.1"/>
    </source>
</evidence>
<dbReference type="Pfam" id="PF01266">
    <property type="entry name" value="DAO"/>
    <property type="match status" value="1"/>
</dbReference>
<reference evidence="6 7" key="1">
    <citation type="submission" date="2023-07" db="EMBL/GenBank/DDBJ databases">
        <title>Genomic Encyclopedia of Type Strains, Phase IV (KMG-IV): sequencing the most valuable type-strain genomes for metagenomic binning, comparative biology and taxonomic classification.</title>
        <authorList>
            <person name="Goeker M."/>
        </authorList>
    </citation>
    <scope>NUCLEOTIDE SEQUENCE [LARGE SCALE GENOMIC DNA]</scope>
    <source>
        <strain evidence="6 7">DSM 4006</strain>
    </source>
</reference>
<comment type="cofactor">
    <cofactor evidence="1">
        <name>FAD</name>
        <dbReference type="ChEBI" id="CHEBI:57692"/>
    </cofactor>
</comment>
<dbReference type="SUPFAM" id="SSF51905">
    <property type="entry name" value="FAD/NAD(P)-binding domain"/>
    <property type="match status" value="1"/>
</dbReference>
<dbReference type="RefSeq" id="WP_274454941.1">
    <property type="nucleotide sequence ID" value="NZ_CP067097.1"/>
</dbReference>
<dbReference type="InterPro" id="IPR006076">
    <property type="entry name" value="FAD-dep_OxRdtase"/>
</dbReference>
<feature type="domain" description="FAD dependent oxidoreductase" evidence="5">
    <location>
        <begin position="2"/>
        <end position="133"/>
    </location>
</feature>
<dbReference type="InterPro" id="IPR036188">
    <property type="entry name" value="FAD/NAD-bd_sf"/>
</dbReference>
<dbReference type="Gene3D" id="3.50.50.60">
    <property type="entry name" value="FAD/NAD(P)-binding domain"/>
    <property type="match status" value="1"/>
</dbReference>
<evidence type="ECO:0000256" key="2">
    <source>
        <dbReference type="ARBA" id="ARBA00009410"/>
    </source>
</evidence>